<evidence type="ECO:0000256" key="4">
    <source>
        <dbReference type="SAM" id="Coils"/>
    </source>
</evidence>
<comment type="caution">
    <text evidence="7">The sequence shown here is derived from an EMBL/GenBank/DDBJ whole genome shotgun (WGS) entry which is preliminary data.</text>
</comment>
<sequence>MDGVRGLLEALGQDDAIDEATREYLLTSLAEADRDEWREIAEAFLSPELAEKLLALAPAEGVGMEPTRLSSLAAPVSISAVVVAAVPALPVETKAWERPTPGWERPKPGDEACSRKDKGVQAPRKDAPREEAIVTVRQTRQAENSSQARVLNVDIKDLSVSFGGRSLMTDAHLRLQGGHRYGFVGANGAGKSTLLRLMSARRIPGYPDLETLLVEQEDVGDERNPVETVLSANRSLSRLRREEALLTRGLVEAGAAVAAHQELLLGRAEVRVAELELDCRRLLGARGKEASADLLQAEKEVAKLRRGFQEAKEKPATSDDEAQAVSAACASLLEDVKTALADLNEERLRAKAVKVLLGLGLQGEQLKEATSGLSGGWRMRVAIAQALFLGPQVLILDEPTNHLDWGSMIWLEEHLATLDKIILVVVSHDRQFLDGFSTDILRLAKGQLQVFKGNYSDYETTSALLHRSVEKEEQKHSSVGSVRRRKTAAPLEFDHEVHLFLDVGPKLRWSGTPMQCRGLVLGYPGLQLTSAFDLSLDLTSRVAIIGHNGSGKTTLLKTLSLELSPLAGEVYIHPSVRVGYFSQHQAQELPFDKTCLEMLTAFGEGVKELEAKEHLLSFGLDERHAKQKIGTLSGGEKSRLALARITIKQPHILLLDEPSNHLDLLTVVALGDALQAFEGGILLVSHDRRLIKEVCPEAHQQYLLDGGALTRADGLSKFVRSVKVAVKKDAHG</sequence>
<accession>A0A813FUI4</accession>
<evidence type="ECO:0000313" key="7">
    <source>
        <dbReference type="EMBL" id="CAE8617658.1"/>
    </source>
</evidence>
<dbReference type="PROSITE" id="PS00211">
    <property type="entry name" value="ABC_TRANSPORTER_1"/>
    <property type="match status" value="2"/>
</dbReference>
<evidence type="ECO:0000256" key="3">
    <source>
        <dbReference type="ARBA" id="ARBA00022840"/>
    </source>
</evidence>
<dbReference type="InterPro" id="IPR027417">
    <property type="entry name" value="P-loop_NTPase"/>
</dbReference>
<evidence type="ECO:0000256" key="1">
    <source>
        <dbReference type="ARBA" id="ARBA00022737"/>
    </source>
</evidence>
<dbReference type="CDD" id="cd03221">
    <property type="entry name" value="ABCF_EF-3"/>
    <property type="match status" value="1"/>
</dbReference>
<dbReference type="GO" id="GO:0005524">
    <property type="term" value="F:ATP binding"/>
    <property type="evidence" value="ECO:0007669"/>
    <property type="project" value="UniProtKB-KW"/>
</dbReference>
<dbReference type="Pfam" id="PF00005">
    <property type="entry name" value="ABC_tran"/>
    <property type="match status" value="2"/>
</dbReference>
<dbReference type="AlphaFoldDB" id="A0A813FUI4"/>
<dbReference type="OMA" id="QMGLQFE"/>
<dbReference type="FunFam" id="3.40.50.300:FF:000011">
    <property type="entry name" value="Putative ABC transporter ATP-binding component"/>
    <property type="match status" value="1"/>
</dbReference>
<keyword evidence="3" id="KW-0067">ATP-binding</keyword>
<dbReference type="OrthoDB" id="2110130at2759"/>
<feature type="compositionally biased region" description="Basic and acidic residues" evidence="5">
    <location>
        <begin position="104"/>
        <end position="129"/>
    </location>
</feature>
<feature type="domain" description="ABC transporter" evidence="6">
    <location>
        <begin position="153"/>
        <end position="470"/>
    </location>
</feature>
<gene>
    <name evidence="7" type="ORF">PGLA1383_LOCUS35319</name>
</gene>
<dbReference type="InterPro" id="IPR050611">
    <property type="entry name" value="ABCF"/>
</dbReference>
<evidence type="ECO:0000313" key="8">
    <source>
        <dbReference type="Proteomes" id="UP000654075"/>
    </source>
</evidence>
<proteinExistence type="predicted"/>
<organism evidence="7 8">
    <name type="scientific">Polarella glacialis</name>
    <name type="common">Dinoflagellate</name>
    <dbReference type="NCBI Taxonomy" id="89957"/>
    <lineage>
        <taxon>Eukaryota</taxon>
        <taxon>Sar</taxon>
        <taxon>Alveolata</taxon>
        <taxon>Dinophyceae</taxon>
        <taxon>Suessiales</taxon>
        <taxon>Suessiaceae</taxon>
        <taxon>Polarella</taxon>
    </lineage>
</organism>
<dbReference type="InterPro" id="IPR003439">
    <property type="entry name" value="ABC_transporter-like_ATP-bd"/>
</dbReference>
<feature type="region of interest" description="Disordered" evidence="5">
    <location>
        <begin position="97"/>
        <end position="129"/>
    </location>
</feature>
<dbReference type="EMBL" id="CAJNNV010026241">
    <property type="protein sequence ID" value="CAE8617658.1"/>
    <property type="molecule type" value="Genomic_DNA"/>
</dbReference>
<keyword evidence="2" id="KW-0547">Nucleotide-binding</keyword>
<dbReference type="InterPro" id="IPR017871">
    <property type="entry name" value="ABC_transporter-like_CS"/>
</dbReference>
<evidence type="ECO:0000259" key="6">
    <source>
        <dbReference type="PROSITE" id="PS50893"/>
    </source>
</evidence>
<evidence type="ECO:0000256" key="5">
    <source>
        <dbReference type="SAM" id="MobiDB-lite"/>
    </source>
</evidence>
<protein>
    <recommendedName>
        <fullName evidence="6">ABC transporter domain-containing protein</fullName>
    </recommendedName>
</protein>
<name>A0A813FUI4_POLGL</name>
<dbReference type="InterPro" id="IPR003593">
    <property type="entry name" value="AAA+_ATPase"/>
</dbReference>
<reference evidence="7" key="1">
    <citation type="submission" date="2021-02" db="EMBL/GenBank/DDBJ databases">
        <authorList>
            <person name="Dougan E. K."/>
            <person name="Rhodes N."/>
            <person name="Thang M."/>
            <person name="Chan C."/>
        </authorList>
    </citation>
    <scope>NUCLEOTIDE SEQUENCE</scope>
</reference>
<dbReference type="PANTHER" id="PTHR19211">
    <property type="entry name" value="ATP-BINDING TRANSPORT PROTEIN-RELATED"/>
    <property type="match status" value="1"/>
</dbReference>
<feature type="coiled-coil region" evidence="4">
    <location>
        <begin position="294"/>
        <end position="353"/>
    </location>
</feature>
<dbReference type="GO" id="GO:0016887">
    <property type="term" value="F:ATP hydrolysis activity"/>
    <property type="evidence" value="ECO:0007669"/>
    <property type="project" value="InterPro"/>
</dbReference>
<keyword evidence="8" id="KW-1185">Reference proteome</keyword>
<keyword evidence="1" id="KW-0677">Repeat</keyword>
<dbReference type="PANTHER" id="PTHR19211:SF14">
    <property type="entry name" value="ATP-BINDING CASSETTE SUB-FAMILY F MEMBER 1"/>
    <property type="match status" value="1"/>
</dbReference>
<dbReference type="SUPFAM" id="SSF52540">
    <property type="entry name" value="P-loop containing nucleoside triphosphate hydrolases"/>
    <property type="match status" value="2"/>
</dbReference>
<dbReference type="Proteomes" id="UP000654075">
    <property type="component" value="Unassembled WGS sequence"/>
</dbReference>
<dbReference type="Gene3D" id="3.40.50.300">
    <property type="entry name" value="P-loop containing nucleotide triphosphate hydrolases"/>
    <property type="match status" value="2"/>
</dbReference>
<keyword evidence="4" id="KW-0175">Coiled coil</keyword>
<feature type="domain" description="ABC transporter" evidence="6">
    <location>
        <begin position="514"/>
        <end position="731"/>
    </location>
</feature>
<evidence type="ECO:0000256" key="2">
    <source>
        <dbReference type="ARBA" id="ARBA00022741"/>
    </source>
</evidence>
<dbReference type="PROSITE" id="PS50893">
    <property type="entry name" value="ABC_TRANSPORTER_2"/>
    <property type="match status" value="2"/>
</dbReference>
<dbReference type="SMART" id="SM00382">
    <property type="entry name" value="AAA"/>
    <property type="match status" value="2"/>
</dbReference>